<name>A0ABQ5ZCZ6_9HYPH</name>
<dbReference type="EMBL" id="BSOP01000007">
    <property type="protein sequence ID" value="GLR49860.1"/>
    <property type="molecule type" value="Genomic_DNA"/>
</dbReference>
<evidence type="ECO:0000256" key="3">
    <source>
        <dbReference type="ARBA" id="ARBA00022729"/>
    </source>
</evidence>
<dbReference type="PRINTS" id="PR00909">
    <property type="entry name" value="SPERMDNBNDNG"/>
</dbReference>
<dbReference type="InterPro" id="IPR006059">
    <property type="entry name" value="SBP"/>
</dbReference>
<feature type="signal peptide" evidence="5">
    <location>
        <begin position="1"/>
        <end position="37"/>
    </location>
</feature>
<protein>
    <submittedName>
        <fullName evidence="6">Spermidine/putrescine ABC transporter substrate-binding protein</fullName>
    </submittedName>
</protein>
<dbReference type="SUPFAM" id="SSF53850">
    <property type="entry name" value="Periplasmic binding protein-like II"/>
    <property type="match status" value="1"/>
</dbReference>
<keyword evidence="7" id="KW-1185">Reference proteome</keyword>
<proteinExistence type="predicted"/>
<dbReference type="PANTHER" id="PTHR30222:SF12">
    <property type="entry name" value="NORSPERMIDINE SENSOR"/>
    <property type="match status" value="1"/>
</dbReference>
<evidence type="ECO:0000256" key="2">
    <source>
        <dbReference type="ARBA" id="ARBA00022448"/>
    </source>
</evidence>
<sequence length="364" mass="39646">MPSILTARNGNGAFGMRGAFLAAVSLAALPAEGPAHAATLNLLIWEAYIDEQILADWTAETGIKVRQTFYDSGDVRDEILADPNSNVDVVVTNENGARLYGKRGVIAALDQNNVPSLKDYAKSWASRCGGYGVPYLWGTMGILYRSDKITTPPTSWADMMKPAESLRGHIAMYDDHAEAFVAPLVLLGKSVNANDNETLKAAYELMKAQAPYVLTYDYVVTSVQNPDKGPDIHMALGYSGDQYTLNDKVASPGLWRYVVPKEGTLSWLDCISVSERSHNKALALQLVDYISNAENGARNAIKLNMPTASSAALALLPEDMRSNPEIYAAPEILAKSQFQEELTVQSVQARRRIISSLAQISDAR</sequence>
<comment type="caution">
    <text evidence="6">The sequence shown here is derived from an EMBL/GenBank/DDBJ whole genome shotgun (WGS) entry which is preliminary data.</text>
</comment>
<accession>A0ABQ5ZCZ6</accession>
<keyword evidence="2" id="KW-0813">Transport</keyword>
<evidence type="ECO:0000313" key="6">
    <source>
        <dbReference type="EMBL" id="GLR49860.1"/>
    </source>
</evidence>
<gene>
    <name evidence="6" type="ORF">GCM10007923_10650</name>
</gene>
<dbReference type="CDD" id="cd13590">
    <property type="entry name" value="PBP2_PotD_PotF_like"/>
    <property type="match status" value="1"/>
</dbReference>
<dbReference type="InterPro" id="IPR001188">
    <property type="entry name" value="Sperm_putr-bd"/>
</dbReference>
<dbReference type="Proteomes" id="UP001156702">
    <property type="component" value="Unassembled WGS sequence"/>
</dbReference>
<keyword evidence="4" id="KW-0574">Periplasm</keyword>
<reference evidence="7" key="1">
    <citation type="journal article" date="2019" name="Int. J. Syst. Evol. Microbiol.">
        <title>The Global Catalogue of Microorganisms (GCM) 10K type strain sequencing project: providing services to taxonomists for standard genome sequencing and annotation.</title>
        <authorList>
            <consortium name="The Broad Institute Genomics Platform"/>
            <consortium name="The Broad Institute Genome Sequencing Center for Infectious Disease"/>
            <person name="Wu L."/>
            <person name="Ma J."/>
        </authorList>
    </citation>
    <scope>NUCLEOTIDE SEQUENCE [LARGE SCALE GENOMIC DNA]</scope>
    <source>
        <strain evidence="7">NBRC 102122</strain>
    </source>
</reference>
<dbReference type="Gene3D" id="3.40.190.10">
    <property type="entry name" value="Periplasmic binding protein-like II"/>
    <property type="match status" value="2"/>
</dbReference>
<feature type="chain" id="PRO_5045474647" evidence="5">
    <location>
        <begin position="38"/>
        <end position="364"/>
    </location>
</feature>
<evidence type="ECO:0000313" key="7">
    <source>
        <dbReference type="Proteomes" id="UP001156702"/>
    </source>
</evidence>
<comment type="subcellular location">
    <subcellularLocation>
        <location evidence="1">Periplasm</location>
    </subcellularLocation>
</comment>
<organism evidence="6 7">
    <name type="scientific">Shinella yambaruensis</name>
    <dbReference type="NCBI Taxonomy" id="415996"/>
    <lineage>
        <taxon>Bacteria</taxon>
        <taxon>Pseudomonadati</taxon>
        <taxon>Pseudomonadota</taxon>
        <taxon>Alphaproteobacteria</taxon>
        <taxon>Hyphomicrobiales</taxon>
        <taxon>Rhizobiaceae</taxon>
        <taxon>Shinella</taxon>
    </lineage>
</organism>
<keyword evidence="3 5" id="KW-0732">Signal</keyword>
<evidence type="ECO:0000256" key="1">
    <source>
        <dbReference type="ARBA" id="ARBA00004418"/>
    </source>
</evidence>
<dbReference type="Pfam" id="PF13416">
    <property type="entry name" value="SBP_bac_8"/>
    <property type="match status" value="1"/>
</dbReference>
<evidence type="ECO:0000256" key="5">
    <source>
        <dbReference type="SAM" id="SignalP"/>
    </source>
</evidence>
<evidence type="ECO:0000256" key="4">
    <source>
        <dbReference type="ARBA" id="ARBA00022764"/>
    </source>
</evidence>
<dbReference type="PANTHER" id="PTHR30222">
    <property type="entry name" value="SPERMIDINE/PUTRESCINE-BINDING PERIPLASMIC PROTEIN"/>
    <property type="match status" value="1"/>
</dbReference>